<reference evidence="2" key="1">
    <citation type="submission" date="2021-02" db="EMBL/GenBank/DDBJ databases">
        <authorList>
            <person name="Nowell W R."/>
        </authorList>
    </citation>
    <scope>NUCLEOTIDE SEQUENCE</scope>
</reference>
<evidence type="ECO:0000256" key="1">
    <source>
        <dbReference type="SAM" id="MobiDB-lite"/>
    </source>
</evidence>
<protein>
    <submittedName>
        <fullName evidence="2">Uncharacterized protein</fullName>
    </submittedName>
</protein>
<sequence length="31" mass="3330">SSAKVRQYFANADAKKSAEPADADAERSAHH</sequence>
<feature type="compositionally biased region" description="Basic and acidic residues" evidence="1">
    <location>
        <begin position="13"/>
        <end position="31"/>
    </location>
</feature>
<dbReference type="EMBL" id="CAJOBS010002905">
    <property type="protein sequence ID" value="CAF4839098.1"/>
    <property type="molecule type" value="Genomic_DNA"/>
</dbReference>
<organism evidence="2 3">
    <name type="scientific">Rotaria socialis</name>
    <dbReference type="NCBI Taxonomy" id="392032"/>
    <lineage>
        <taxon>Eukaryota</taxon>
        <taxon>Metazoa</taxon>
        <taxon>Spiralia</taxon>
        <taxon>Gnathifera</taxon>
        <taxon>Rotifera</taxon>
        <taxon>Eurotatoria</taxon>
        <taxon>Bdelloidea</taxon>
        <taxon>Philodinida</taxon>
        <taxon>Philodinidae</taxon>
        <taxon>Rotaria</taxon>
    </lineage>
</organism>
<feature type="region of interest" description="Disordered" evidence="1">
    <location>
        <begin position="1"/>
        <end position="31"/>
    </location>
</feature>
<proteinExistence type="predicted"/>
<feature type="non-terminal residue" evidence="2">
    <location>
        <position position="1"/>
    </location>
</feature>
<dbReference type="AlphaFoldDB" id="A0A821R7Y1"/>
<comment type="caution">
    <text evidence="2">The sequence shown here is derived from an EMBL/GenBank/DDBJ whole genome shotgun (WGS) entry which is preliminary data.</text>
</comment>
<evidence type="ECO:0000313" key="3">
    <source>
        <dbReference type="Proteomes" id="UP000663838"/>
    </source>
</evidence>
<accession>A0A821R7Y1</accession>
<gene>
    <name evidence="2" type="ORF">TOA249_LOCUS25908</name>
</gene>
<evidence type="ECO:0000313" key="2">
    <source>
        <dbReference type="EMBL" id="CAF4839098.1"/>
    </source>
</evidence>
<name>A0A821R7Y1_9BILA</name>
<dbReference type="Proteomes" id="UP000663838">
    <property type="component" value="Unassembled WGS sequence"/>
</dbReference>